<reference evidence="3" key="1">
    <citation type="submission" date="2011-08" db="EMBL/GenBank/DDBJ databases">
        <title>The draft genome of Latimeria chalumnae.</title>
        <authorList>
            <person name="Di Palma F."/>
            <person name="Alfoldi J."/>
            <person name="Johnson J."/>
            <person name="Berlin A."/>
            <person name="Gnerre S."/>
            <person name="Jaffe D."/>
            <person name="MacCallum I."/>
            <person name="Young S."/>
            <person name="Walker B.J."/>
            <person name="Lander E."/>
            <person name="Lindblad-Toh K."/>
        </authorList>
    </citation>
    <scope>NUCLEOTIDE SEQUENCE [LARGE SCALE GENOMIC DNA]</scope>
    <source>
        <strain evidence="3">Wild caught</strain>
    </source>
</reference>
<dbReference type="Gene3D" id="3.30.250.20">
    <property type="entry name" value="L1 transposable element, C-terminal domain"/>
    <property type="match status" value="1"/>
</dbReference>
<dbReference type="SUPFAM" id="SSF58100">
    <property type="entry name" value="Bacterial hemolysins"/>
    <property type="match status" value="1"/>
</dbReference>
<proteinExistence type="predicted"/>
<dbReference type="PANTHER" id="PTHR11505">
    <property type="entry name" value="L1 TRANSPOSABLE ELEMENT-RELATED"/>
    <property type="match status" value="1"/>
</dbReference>
<name>H3AMY2_LATCH</name>
<dbReference type="InParanoid" id="H3AMY2"/>
<dbReference type="STRING" id="7897.ENSLACP00000011003"/>
<dbReference type="EMBL" id="AFYH01196591">
    <property type="status" value="NOT_ANNOTATED_CDS"/>
    <property type="molecule type" value="Genomic_DNA"/>
</dbReference>
<dbReference type="eggNOG" id="ENOG502SR5I">
    <property type="taxonomic scope" value="Eukaryota"/>
</dbReference>
<dbReference type="InterPro" id="IPR042566">
    <property type="entry name" value="L1_C"/>
</dbReference>
<dbReference type="OMA" id="CELERTH"/>
<evidence type="ECO:0008006" key="4">
    <source>
        <dbReference type="Google" id="ProtNLM"/>
    </source>
</evidence>
<evidence type="ECO:0000313" key="2">
    <source>
        <dbReference type="Ensembl" id="ENSLACP00000011003.1"/>
    </source>
</evidence>
<dbReference type="Gene3D" id="3.30.70.1820">
    <property type="entry name" value="L1 transposable element, RRM domain"/>
    <property type="match status" value="1"/>
</dbReference>
<evidence type="ECO:0000256" key="1">
    <source>
        <dbReference type="SAM" id="Coils"/>
    </source>
</evidence>
<dbReference type="HOGENOM" id="CLU_062834_2_1_1"/>
<reference evidence="2" key="3">
    <citation type="submission" date="2025-09" db="UniProtKB">
        <authorList>
            <consortium name="Ensembl"/>
        </authorList>
    </citation>
    <scope>IDENTIFICATION</scope>
</reference>
<reference evidence="2" key="2">
    <citation type="submission" date="2025-08" db="UniProtKB">
        <authorList>
            <consortium name="Ensembl"/>
        </authorList>
    </citation>
    <scope>IDENTIFICATION</scope>
</reference>
<evidence type="ECO:0000313" key="3">
    <source>
        <dbReference type="Proteomes" id="UP000008672"/>
    </source>
</evidence>
<sequence>MKQLTSSMAEVRSAIQMLQNSQDRMGNRITETEQHISKIEDDREAENQQVQQLEQRIAAVAERIRVEEGNLIAFLQKALPGLLGLESGADLEMERAHQALGPHPAQGQRPGAFIVKLSRYPTRERLLWAARLKGQVMWQEQRISLYPDLSRDLQMKRQRFWDVRKILQERKIKYGVFYPAILKITINRETTAFTTPEDARRFLS</sequence>
<keyword evidence="3" id="KW-1185">Reference proteome</keyword>
<keyword evidence="1" id="KW-0175">Coiled coil</keyword>
<dbReference type="InterPro" id="IPR004244">
    <property type="entry name" value="Transposase_22"/>
</dbReference>
<feature type="coiled-coil region" evidence="1">
    <location>
        <begin position="1"/>
        <end position="70"/>
    </location>
</feature>
<protein>
    <recommendedName>
        <fullName evidence="4">L1 transposable element RRM domain-containing protein</fullName>
    </recommendedName>
</protein>
<dbReference type="Ensembl" id="ENSLACT00000011085.1">
    <property type="protein sequence ID" value="ENSLACP00000011003.1"/>
    <property type="gene ID" value="ENSLACG00000009682.1"/>
</dbReference>
<organism evidence="2 3">
    <name type="scientific">Latimeria chalumnae</name>
    <name type="common">Coelacanth</name>
    <dbReference type="NCBI Taxonomy" id="7897"/>
    <lineage>
        <taxon>Eukaryota</taxon>
        <taxon>Metazoa</taxon>
        <taxon>Chordata</taxon>
        <taxon>Craniata</taxon>
        <taxon>Vertebrata</taxon>
        <taxon>Euteleostomi</taxon>
        <taxon>Coelacanthiformes</taxon>
        <taxon>Coelacanthidae</taxon>
        <taxon>Latimeria</taxon>
    </lineage>
</organism>
<dbReference type="Bgee" id="ENSLACG00000009682">
    <property type="expression patterns" value="Expressed in pectoral fin and 2 other cell types or tissues"/>
</dbReference>
<accession>H3AMY2</accession>
<dbReference type="Proteomes" id="UP000008672">
    <property type="component" value="Unassembled WGS sequence"/>
</dbReference>
<dbReference type="GeneTree" id="ENSGT00940000163843"/>
<dbReference type="AlphaFoldDB" id="H3AMY2"/>